<comment type="caution">
    <text evidence="2">The sequence shown here is derived from an EMBL/GenBank/DDBJ whole genome shotgun (WGS) entry which is preliminary data.</text>
</comment>
<evidence type="ECO:0000256" key="1">
    <source>
        <dbReference type="SAM" id="SignalP"/>
    </source>
</evidence>
<feature type="chain" id="PRO_5032984347" evidence="1">
    <location>
        <begin position="36"/>
        <end position="53"/>
    </location>
</feature>
<name>A0A833U042_ACIBZ</name>
<organism evidence="2 3">
    <name type="scientific">Acinetobacter bereziniae</name>
    <name type="common">Acinetobacter genomosp. 10</name>
    <dbReference type="NCBI Taxonomy" id="106648"/>
    <lineage>
        <taxon>Bacteria</taxon>
        <taxon>Pseudomonadati</taxon>
        <taxon>Pseudomonadota</taxon>
        <taxon>Gammaproteobacteria</taxon>
        <taxon>Moraxellales</taxon>
        <taxon>Moraxellaceae</taxon>
        <taxon>Acinetobacter</taxon>
    </lineage>
</organism>
<proteinExistence type="predicted"/>
<gene>
    <name evidence="2" type="ORF">GAK29_01069</name>
</gene>
<keyword evidence="1" id="KW-0732">Signal</keyword>
<sequence>MLKKPLRQQKNPIAQAVLLCISLSTPMLVPSYSYAETATAEQSPVNSENTSAQ</sequence>
<reference evidence="3" key="1">
    <citation type="journal article" date="2020" name="MBio">
        <title>Horizontal gene transfer to a defensive symbiont with a reduced genome amongst a multipartite beetle microbiome.</title>
        <authorList>
            <person name="Waterworth S.C."/>
            <person name="Florez L.V."/>
            <person name="Rees E.R."/>
            <person name="Hertweck C."/>
            <person name="Kaltenpoth M."/>
            <person name="Kwan J.C."/>
        </authorList>
    </citation>
    <scope>NUCLEOTIDE SEQUENCE [LARGE SCALE GENOMIC DNA]</scope>
</reference>
<evidence type="ECO:0000313" key="3">
    <source>
        <dbReference type="Proteomes" id="UP000490535"/>
    </source>
</evidence>
<dbReference type="EMBL" id="WNDP01000018">
    <property type="protein sequence ID" value="KAF1026756.1"/>
    <property type="molecule type" value="Genomic_DNA"/>
</dbReference>
<feature type="signal peptide" evidence="1">
    <location>
        <begin position="1"/>
        <end position="35"/>
    </location>
</feature>
<accession>A0A833U042</accession>
<dbReference type="AlphaFoldDB" id="A0A833U042"/>
<protein>
    <submittedName>
        <fullName evidence="2">Uncharacterized protein</fullName>
    </submittedName>
</protein>
<evidence type="ECO:0000313" key="2">
    <source>
        <dbReference type="EMBL" id="KAF1026756.1"/>
    </source>
</evidence>
<dbReference type="Proteomes" id="UP000490535">
    <property type="component" value="Unassembled WGS sequence"/>
</dbReference>